<dbReference type="AlphaFoldDB" id="A0A0K0ERP4"/>
<accession>A0A0K0ERP4</accession>
<protein>
    <submittedName>
        <fullName evidence="1">Transposase</fullName>
    </submittedName>
</protein>
<reference evidence="1" key="1">
    <citation type="submission" date="2015-08" db="UniProtKB">
        <authorList>
            <consortium name="WormBaseParasite"/>
        </authorList>
    </citation>
    <scope>IDENTIFICATION</scope>
</reference>
<proteinExistence type="predicted"/>
<name>A0A0K0ERP4_STRER</name>
<sequence>MTRFNRYDYHNLQFLYQQRFRNPRNVVKMREYVENNLNQKDISRVCSGLKIKYRFPTKLILFQANGKKAERQFYKFYKKIM</sequence>
<organism evidence="1">
    <name type="scientific">Strongyloides stercoralis</name>
    <name type="common">Threadworm</name>
    <dbReference type="NCBI Taxonomy" id="6248"/>
    <lineage>
        <taxon>Eukaryota</taxon>
        <taxon>Metazoa</taxon>
        <taxon>Ecdysozoa</taxon>
        <taxon>Nematoda</taxon>
        <taxon>Chromadorea</taxon>
        <taxon>Rhabditida</taxon>
        <taxon>Tylenchina</taxon>
        <taxon>Panagrolaimomorpha</taxon>
        <taxon>Strongyloidoidea</taxon>
        <taxon>Strongyloididae</taxon>
        <taxon>Strongyloides</taxon>
    </lineage>
</organism>
<evidence type="ECO:0000313" key="1">
    <source>
        <dbReference type="WBParaSite" id="SSTP_0001212400.1"/>
    </source>
</evidence>
<dbReference type="WBParaSite" id="SSTP_0001212400.1">
    <property type="protein sequence ID" value="SSTP_0001212400.1"/>
    <property type="gene ID" value="SSTP_0001212400"/>
</dbReference>